<reference evidence="12 13" key="1">
    <citation type="submission" date="2014-08" db="EMBL/GenBank/DDBJ databases">
        <authorList>
            <person name="Wibberg D."/>
        </authorList>
    </citation>
    <scope>NUCLEOTIDE SEQUENCE [LARGE SCALE GENOMIC DNA]</scope>
    <source>
        <strain evidence="13">ING2-E5B</strain>
    </source>
</reference>
<dbReference type="PANTHER" id="PTHR33446">
    <property type="entry name" value="PROTEIN TONB-RELATED"/>
    <property type="match status" value="1"/>
</dbReference>
<keyword evidence="9 10" id="KW-0472">Membrane</keyword>
<feature type="transmembrane region" description="Helical" evidence="10">
    <location>
        <begin position="37"/>
        <end position="57"/>
    </location>
</feature>
<dbReference type="PATRIC" id="fig|1562970.3.peg.316"/>
<comment type="subcellular location">
    <subcellularLocation>
        <location evidence="1">Cell inner membrane</location>
        <topology evidence="1">Single-pass membrane protein</topology>
        <orientation evidence="1">Periplasmic side</orientation>
    </subcellularLocation>
</comment>
<evidence type="ECO:0000256" key="2">
    <source>
        <dbReference type="ARBA" id="ARBA00006555"/>
    </source>
</evidence>
<keyword evidence="8 10" id="KW-1133">Transmembrane helix</keyword>
<keyword evidence="3" id="KW-0813">Transport</keyword>
<evidence type="ECO:0000313" key="12">
    <source>
        <dbReference type="EMBL" id="CEA15088.1"/>
    </source>
</evidence>
<dbReference type="InterPro" id="IPR006260">
    <property type="entry name" value="TonB/TolA_C"/>
</dbReference>
<feature type="domain" description="TonB C-terminal" evidence="11">
    <location>
        <begin position="331"/>
        <end position="427"/>
    </location>
</feature>
<feature type="transmembrane region" description="Helical" evidence="10">
    <location>
        <begin position="103"/>
        <end position="121"/>
    </location>
</feature>
<evidence type="ECO:0000313" key="13">
    <source>
        <dbReference type="Proteomes" id="UP000032417"/>
    </source>
</evidence>
<dbReference type="Proteomes" id="UP000032417">
    <property type="component" value="Chromosome 1"/>
</dbReference>
<organism evidence="12 13">
    <name type="scientific">Fermentimonas caenicola</name>
    <dbReference type="NCBI Taxonomy" id="1562970"/>
    <lineage>
        <taxon>Bacteria</taxon>
        <taxon>Pseudomonadati</taxon>
        <taxon>Bacteroidota</taxon>
        <taxon>Bacteroidia</taxon>
        <taxon>Bacteroidales</taxon>
        <taxon>Dysgonomonadaceae</taxon>
        <taxon>Fermentimonas</taxon>
    </lineage>
</organism>
<dbReference type="HOGENOM" id="CLU_013798_1_1_10"/>
<feature type="transmembrane region" description="Helical" evidence="10">
    <location>
        <begin position="277"/>
        <end position="297"/>
    </location>
</feature>
<proteinExistence type="inferred from homology"/>
<dbReference type="Pfam" id="PF05569">
    <property type="entry name" value="Peptidase_M56"/>
    <property type="match status" value="1"/>
</dbReference>
<dbReference type="CDD" id="cd07341">
    <property type="entry name" value="M56_BlaR1_MecR1_like"/>
    <property type="match status" value="1"/>
</dbReference>
<accession>A0A098BY59</accession>
<dbReference type="GO" id="GO:0098797">
    <property type="term" value="C:plasma membrane protein complex"/>
    <property type="evidence" value="ECO:0007669"/>
    <property type="project" value="TreeGrafter"/>
</dbReference>
<evidence type="ECO:0000256" key="1">
    <source>
        <dbReference type="ARBA" id="ARBA00004383"/>
    </source>
</evidence>
<keyword evidence="7" id="KW-0653">Protein transport</keyword>
<dbReference type="PANTHER" id="PTHR33446:SF2">
    <property type="entry name" value="PROTEIN TONB"/>
    <property type="match status" value="1"/>
</dbReference>
<dbReference type="GO" id="GO:0015031">
    <property type="term" value="P:protein transport"/>
    <property type="evidence" value="ECO:0007669"/>
    <property type="project" value="UniProtKB-KW"/>
</dbReference>
<feature type="domain" description="TonB C-terminal" evidence="11">
    <location>
        <begin position="467"/>
        <end position="563"/>
    </location>
</feature>
<dbReference type="SUPFAM" id="SSF74653">
    <property type="entry name" value="TolA/TonB C-terminal domain"/>
    <property type="match status" value="3"/>
</dbReference>
<evidence type="ECO:0000256" key="9">
    <source>
        <dbReference type="ARBA" id="ARBA00023136"/>
    </source>
</evidence>
<evidence type="ECO:0000256" key="8">
    <source>
        <dbReference type="ARBA" id="ARBA00022989"/>
    </source>
</evidence>
<dbReference type="EMBL" id="LN515532">
    <property type="protein sequence ID" value="CEA15088.1"/>
    <property type="molecule type" value="Genomic_DNA"/>
</dbReference>
<dbReference type="AlphaFoldDB" id="A0A098BY59"/>
<evidence type="ECO:0000256" key="3">
    <source>
        <dbReference type="ARBA" id="ARBA00022448"/>
    </source>
</evidence>
<name>A0A098BY59_9BACT</name>
<dbReference type="NCBIfam" id="TIGR01352">
    <property type="entry name" value="tonB_Cterm"/>
    <property type="match status" value="2"/>
</dbReference>
<dbReference type="Pfam" id="PF03544">
    <property type="entry name" value="TonB_C"/>
    <property type="match status" value="3"/>
</dbReference>
<dbReference type="InterPro" id="IPR037682">
    <property type="entry name" value="TonB_C"/>
</dbReference>
<evidence type="ECO:0000256" key="4">
    <source>
        <dbReference type="ARBA" id="ARBA00022475"/>
    </source>
</evidence>
<keyword evidence="5" id="KW-0997">Cell inner membrane</keyword>
<dbReference type="GO" id="GO:0055085">
    <property type="term" value="P:transmembrane transport"/>
    <property type="evidence" value="ECO:0007669"/>
    <property type="project" value="InterPro"/>
</dbReference>
<dbReference type="PROSITE" id="PS52015">
    <property type="entry name" value="TONB_CTD"/>
    <property type="match status" value="3"/>
</dbReference>
<evidence type="ECO:0000256" key="5">
    <source>
        <dbReference type="ARBA" id="ARBA00022519"/>
    </source>
</evidence>
<dbReference type="FunFam" id="3.30.1150.10:FF:000002">
    <property type="entry name" value="Energy transducer TonB"/>
    <property type="match status" value="2"/>
</dbReference>
<dbReference type="Gene3D" id="3.30.1150.10">
    <property type="match status" value="3"/>
</dbReference>
<dbReference type="KEGG" id="pbt:ING2E5B_0319"/>
<keyword evidence="6 10" id="KW-0812">Transmembrane</keyword>
<protein>
    <recommendedName>
        <fullName evidence="11">TonB C-terminal domain-containing protein</fullName>
    </recommendedName>
</protein>
<keyword evidence="4" id="KW-1003">Cell membrane</keyword>
<keyword evidence="13" id="KW-1185">Reference proteome</keyword>
<evidence type="ECO:0000256" key="7">
    <source>
        <dbReference type="ARBA" id="ARBA00022927"/>
    </source>
</evidence>
<feature type="domain" description="TonB C-terminal" evidence="11">
    <location>
        <begin position="583"/>
        <end position="679"/>
    </location>
</feature>
<dbReference type="STRING" id="1562970.ING2E5B_0319"/>
<dbReference type="GO" id="GO:0031992">
    <property type="term" value="F:energy transducer activity"/>
    <property type="evidence" value="ECO:0007669"/>
    <property type="project" value="TreeGrafter"/>
</dbReference>
<evidence type="ECO:0000256" key="6">
    <source>
        <dbReference type="ARBA" id="ARBA00022692"/>
    </source>
</evidence>
<gene>
    <name evidence="12" type="ORF">ING2E5B_0319</name>
</gene>
<feature type="transmembrane region" description="Helical" evidence="10">
    <location>
        <begin position="6"/>
        <end position="25"/>
    </location>
</feature>
<evidence type="ECO:0000256" key="10">
    <source>
        <dbReference type="SAM" id="Phobius"/>
    </source>
</evidence>
<evidence type="ECO:0000259" key="11">
    <source>
        <dbReference type="PROSITE" id="PS52015"/>
    </source>
</evidence>
<dbReference type="InterPro" id="IPR008756">
    <property type="entry name" value="Peptidase_M56"/>
</dbReference>
<sequence length="697" mass="79451">MHPILVYILQVNFALVLFYLLFTLLFKRDTFLKIRRFYFLSALLFSVIYPLLVVPGLSDFWNFRFSEPQTVEATVFFEAPTLEVMVEESEAEAASLNIPWEQIFITLYIAVTIFFILRFLWQLISIFRIRLKSEETEVLGIKVYDLKDNITPFSFFGMIFINSEMHSKEELEQIIIHEHTHVSEKHSLDIMLVESILLFSWWNPAVWLLKREMAMNLEYLADVGVLREGVDSREYQYHLLRLTYHETAVQIVNNFNVSQLKQRIMMMNKTRSSSLKLAKYLTILPIFFILIAANSSYAGEKDQSLQEPPPVKKEVTEEIFVVVEEQPEYPGGLEAMMKFLSDSIVYPDEAKAKGIQGRVICNFVVMKDGSIDDVNVVRGVDPLLDAEAVRVLKSMPAWKPGKQRGQAVNVRYTLPVVFRISAEDSQNKLLTTEDRNRMTDGEKGDQKVMPEPSEVFVVVEQQPEYPGGLEAMMKFLSDSIVYPDEAKAKGIQGRVICNFVVMKDGSIDDVNVVRGVDPLLDAEAVRVLKSMPAWKPGKQRGQAVNVRYTLPLEFRLDNKPLPEEKKEELQRIKDSFVEAEFPGGESAYFKYLTESIKYPVIAQENGIQGLVLARYRILSNGKVEFIDITNGADPLLGREVQRIIEGMPDWTPSRIDGKGTTSVATLTVQFRLQGDNTKPYDGPPLPENAIVVVGYAS</sequence>
<dbReference type="InterPro" id="IPR051045">
    <property type="entry name" value="TonB-dependent_transducer"/>
</dbReference>
<comment type="similarity">
    <text evidence="2">Belongs to the TonB family.</text>
</comment>